<evidence type="ECO:0000313" key="4">
    <source>
        <dbReference type="EMBL" id="GFY57983.1"/>
    </source>
</evidence>
<dbReference type="GO" id="GO:0032543">
    <property type="term" value="P:mitochondrial translation"/>
    <property type="evidence" value="ECO:0007669"/>
    <property type="project" value="TreeGrafter"/>
</dbReference>
<dbReference type="InterPro" id="IPR036870">
    <property type="entry name" value="Ribosomal_bS18_sf"/>
</dbReference>
<dbReference type="SUPFAM" id="SSF46911">
    <property type="entry name" value="Ribosomal protein S18"/>
    <property type="match status" value="1"/>
</dbReference>
<sequence length="140" mass="16403">MYKKNSNVYLSKVGFQTMRTCSTIPERNSSCENEEKDEDMFISDIKNPFEPAQRVCILCKYKIPLDYKNPKLLSQFISPYTGFIYEKHITGLCEEQQKRLCRAITLSRRLGYMPKLLKAAKYLKDPKLFDPFSPSRPNPF</sequence>
<dbReference type="EMBL" id="BMAV01011839">
    <property type="protein sequence ID" value="GFY57983.1"/>
    <property type="molecule type" value="Genomic_DNA"/>
</dbReference>
<keyword evidence="2 4" id="KW-0689">Ribosomal protein</keyword>
<organism evidence="4 5">
    <name type="scientific">Trichonephila inaurata madagascariensis</name>
    <dbReference type="NCBI Taxonomy" id="2747483"/>
    <lineage>
        <taxon>Eukaryota</taxon>
        <taxon>Metazoa</taxon>
        <taxon>Ecdysozoa</taxon>
        <taxon>Arthropoda</taxon>
        <taxon>Chelicerata</taxon>
        <taxon>Arachnida</taxon>
        <taxon>Araneae</taxon>
        <taxon>Araneomorphae</taxon>
        <taxon>Entelegynae</taxon>
        <taxon>Araneoidea</taxon>
        <taxon>Nephilidae</taxon>
        <taxon>Trichonephila</taxon>
        <taxon>Trichonephila inaurata</taxon>
    </lineage>
</organism>
<keyword evidence="5" id="KW-1185">Reference proteome</keyword>
<dbReference type="Proteomes" id="UP000886998">
    <property type="component" value="Unassembled WGS sequence"/>
</dbReference>
<dbReference type="GO" id="GO:0005763">
    <property type="term" value="C:mitochondrial small ribosomal subunit"/>
    <property type="evidence" value="ECO:0007669"/>
    <property type="project" value="TreeGrafter"/>
</dbReference>
<dbReference type="PANTHER" id="PTHR13479">
    <property type="entry name" value="30S RIBOSOMAL PROTEIN S18"/>
    <property type="match status" value="1"/>
</dbReference>
<dbReference type="AlphaFoldDB" id="A0A8X6XPW3"/>
<gene>
    <name evidence="4" type="primary">MRPS18C</name>
    <name evidence="4" type="ORF">TNIN_170441</name>
</gene>
<dbReference type="GO" id="GO:0003735">
    <property type="term" value="F:structural constituent of ribosome"/>
    <property type="evidence" value="ECO:0007669"/>
    <property type="project" value="InterPro"/>
</dbReference>
<evidence type="ECO:0000256" key="3">
    <source>
        <dbReference type="ARBA" id="ARBA00023274"/>
    </source>
</evidence>
<dbReference type="InterPro" id="IPR001648">
    <property type="entry name" value="Ribosomal_bS18"/>
</dbReference>
<reference evidence="4" key="1">
    <citation type="submission" date="2020-08" db="EMBL/GenBank/DDBJ databases">
        <title>Multicomponent nature underlies the extraordinary mechanical properties of spider dragline silk.</title>
        <authorList>
            <person name="Kono N."/>
            <person name="Nakamura H."/>
            <person name="Mori M."/>
            <person name="Yoshida Y."/>
            <person name="Ohtoshi R."/>
            <person name="Malay A.D."/>
            <person name="Moran D.A.P."/>
            <person name="Tomita M."/>
            <person name="Numata K."/>
            <person name="Arakawa K."/>
        </authorList>
    </citation>
    <scope>NUCLEOTIDE SEQUENCE</scope>
</reference>
<dbReference type="PANTHER" id="PTHR13479:SF40">
    <property type="entry name" value="SMALL RIBOSOMAL SUBUNIT PROTEIN BS18M"/>
    <property type="match status" value="1"/>
</dbReference>
<name>A0A8X6XPW3_9ARAC</name>
<comment type="caution">
    <text evidence="4">The sequence shown here is derived from an EMBL/GenBank/DDBJ whole genome shotgun (WGS) entry which is preliminary data.</text>
</comment>
<dbReference type="Gene3D" id="4.10.640.10">
    <property type="entry name" value="Ribosomal protein S18"/>
    <property type="match status" value="1"/>
</dbReference>
<evidence type="ECO:0000313" key="5">
    <source>
        <dbReference type="Proteomes" id="UP000886998"/>
    </source>
</evidence>
<accession>A0A8X6XPW3</accession>
<keyword evidence="3" id="KW-0687">Ribonucleoprotein</keyword>
<comment type="similarity">
    <text evidence="1">Belongs to the bacterial ribosomal protein bS18 family.</text>
</comment>
<protein>
    <submittedName>
        <fullName evidence="4">28S ribosomal protein S18c, mitochondrial</fullName>
    </submittedName>
</protein>
<proteinExistence type="inferred from homology"/>
<evidence type="ECO:0000256" key="1">
    <source>
        <dbReference type="ARBA" id="ARBA00005589"/>
    </source>
</evidence>
<dbReference type="Pfam" id="PF01084">
    <property type="entry name" value="Ribosomal_S18"/>
    <property type="match status" value="1"/>
</dbReference>
<evidence type="ECO:0000256" key="2">
    <source>
        <dbReference type="ARBA" id="ARBA00022980"/>
    </source>
</evidence>
<dbReference type="GO" id="GO:0070181">
    <property type="term" value="F:small ribosomal subunit rRNA binding"/>
    <property type="evidence" value="ECO:0007669"/>
    <property type="project" value="TreeGrafter"/>
</dbReference>
<dbReference type="OrthoDB" id="10066799at2759"/>